<keyword evidence="16" id="KW-1185">Reference proteome</keyword>
<dbReference type="Pfam" id="PF02463">
    <property type="entry name" value="SMC_N"/>
    <property type="match status" value="2"/>
</dbReference>
<dbReference type="InterPro" id="IPR024704">
    <property type="entry name" value="SMC"/>
</dbReference>
<dbReference type="PANTHER" id="PTHR18937:SF172">
    <property type="entry name" value="STRUCTURAL MAINTENANCE OF CHROMOSOMES PROTEIN"/>
    <property type="match status" value="1"/>
</dbReference>
<dbReference type="GO" id="GO:0005634">
    <property type="term" value="C:nucleus"/>
    <property type="evidence" value="ECO:0007669"/>
    <property type="project" value="UniProtKB-SubCell"/>
</dbReference>
<sequence>MPPKKKTRESPKKNAEPMEVDENAGKDQPTDQAQVSAVSRGFRPEDYGEIEIPAAPESVATYDINGPRLMITKIVNENFKSYAGIRELGPFHKSFTSIVGPNGSGKSNVIDSMLFVFGFRASKVRLKTLSGLIHNSEHHLNVPGCTVTVYFQKIIDTGPGEDEYTVVPNSEFHVSRTALQDNSSHYCIQGRRATYKEVGNLLRASGIDLDHNRFLILQGEVEQIAMMKPKAPTPHDTGMLEFLEDIIGSNRFKEPIEVLAKRVETLNELRGEKMNRVKAVEKDKDELEEAKNEAVEYLTIENNITKLKNKLFQKYISSCQSNEEKFKLEFDRVNKGMEEFNAKMKEITEEKGQKVKKQKKILKAYDDLTKKCEEDKEKFSEFEKTDVKMREDLKHAKSKSKKLEKNIEQEKKKIEELQEVPAQAQKAIDEMQKKKERLEKEKEKEEVKLKEVMDSLKTETQGLQQEKDKKEEELLGLQKSVNEKKSKLEVSQSELDLYLSNQTLETNKLTDMQGRLDKARETLKERSKEVSDLERRLPSLEAAVEKAQHDYEVAVQREAELAEEIRTIRRTVEEGRSSMEANKSRGKVIDFVMSLKKAGTIPGVYGRLGDLGAIDEKYDVAISTACGALDNIVVDTMETAQKCVEFLKRGNVGSASFIGLDKMKRWEDNANRTINTPEKVHRLFDLVRVKDAEIKNAFYFALRDTLVADDLDQATRIAYGAQRFRVVTLQGQLIDQSGTMSGGGKSVCKGRMGSSVVAEVDTKDLANSEAKLNKLTQEGQQCRANKEKLEDAIKQHKKDITHVQHTIQKSHNEIKSLKEHVSSLEGQIEEQKERVKAAAPDQTALKQLEKTVAEYKKDYHKVAEVANKLEAEVQELHNQIMDIGGSKMTAAQSRVNTIQSQIDNVESQITKATVGVKTSERNLKKAEEKVESLLAEIEENKENVKQLEERLTQLEEEATKVMEAYQQSQETMKAAETALTEVNKEMSELEETENKLQRDVIDVKSELDMFQNHIKENQAKVKHWKKELSGLSLTPIDRQEPETLATITEEEIAGIDKEDTQFQITALEEKLTQMKPNMAAIAEYRKKEELYLQRVAELDQITEFRDKQRAYHEDLRKKRLEEFMAGFSVITYKLKEMYQMITLGGDAELELVDSLDPFSEGIVFSVRPPKKSWKNISNLSGGEKTLSSLALVFALHHYKPTPLYVMDEIDAALDFKNVSIVANYIKERTKNAQFIIISLRNNMFELADRLVGIYKTDNCTKSVTINPAKLSIPPLQEVDGNICGNRILKAFANSLDPDETPQNVASHQDPNFLQQRFHSSNNDTKSTPIAGIVTPPFAVTANQPRLIALGLSTSSQSKQRRPISAQWVAQLVCAGALKFDNPLS</sequence>
<accession>A0A9D4GCJ2</accession>
<evidence type="ECO:0000256" key="12">
    <source>
        <dbReference type="SAM" id="Coils"/>
    </source>
</evidence>
<dbReference type="Pfam" id="PF06470">
    <property type="entry name" value="SMC_hinge"/>
    <property type="match status" value="1"/>
</dbReference>
<keyword evidence="8" id="KW-0226">DNA condensation</keyword>
<evidence type="ECO:0000313" key="15">
    <source>
        <dbReference type="EMBL" id="KAH3814600.1"/>
    </source>
</evidence>
<reference evidence="15" key="2">
    <citation type="submission" date="2020-11" db="EMBL/GenBank/DDBJ databases">
        <authorList>
            <person name="McCartney M.A."/>
            <person name="Auch B."/>
            <person name="Kono T."/>
            <person name="Mallez S."/>
            <person name="Becker A."/>
            <person name="Gohl D.M."/>
            <person name="Silverstein K.A.T."/>
            <person name="Koren S."/>
            <person name="Bechman K.B."/>
            <person name="Herman A."/>
            <person name="Abrahante J.E."/>
            <person name="Garbe J."/>
        </authorList>
    </citation>
    <scope>NUCLEOTIDE SEQUENCE</scope>
    <source>
        <strain evidence="15">Duluth1</strain>
        <tissue evidence="15">Whole animal</tissue>
    </source>
</reference>
<dbReference type="GO" id="GO:0007076">
    <property type="term" value="P:mitotic chromosome condensation"/>
    <property type="evidence" value="ECO:0007669"/>
    <property type="project" value="TreeGrafter"/>
</dbReference>
<dbReference type="FunFam" id="3.40.50.300:FF:000481">
    <property type="entry name" value="Structural maintenance of chromosomes 4"/>
    <property type="match status" value="1"/>
</dbReference>
<dbReference type="GO" id="GO:0005524">
    <property type="term" value="F:ATP binding"/>
    <property type="evidence" value="ECO:0007669"/>
    <property type="project" value="UniProtKB-KW"/>
</dbReference>
<keyword evidence="7 12" id="KW-0175">Coiled coil</keyword>
<dbReference type="InterPro" id="IPR036277">
    <property type="entry name" value="SMC_hinge_sf"/>
</dbReference>
<evidence type="ECO:0000256" key="6">
    <source>
        <dbReference type="ARBA" id="ARBA00022840"/>
    </source>
</evidence>
<dbReference type="PIRSF" id="PIRSF005719">
    <property type="entry name" value="SMC"/>
    <property type="match status" value="1"/>
</dbReference>
<dbReference type="Gene3D" id="1.20.5.340">
    <property type="match status" value="2"/>
</dbReference>
<evidence type="ECO:0000256" key="3">
    <source>
        <dbReference type="ARBA" id="ARBA00022618"/>
    </source>
</evidence>
<keyword evidence="9 11" id="KW-0539">Nucleus</keyword>
<dbReference type="InterPro" id="IPR003395">
    <property type="entry name" value="RecF/RecN/SMC_N"/>
</dbReference>
<feature type="coiled-coil region" evidence="12">
    <location>
        <begin position="270"/>
        <end position="300"/>
    </location>
</feature>
<organism evidence="15 16">
    <name type="scientific">Dreissena polymorpha</name>
    <name type="common">Zebra mussel</name>
    <name type="synonym">Mytilus polymorpha</name>
    <dbReference type="NCBI Taxonomy" id="45954"/>
    <lineage>
        <taxon>Eukaryota</taxon>
        <taxon>Metazoa</taxon>
        <taxon>Spiralia</taxon>
        <taxon>Lophotrochozoa</taxon>
        <taxon>Mollusca</taxon>
        <taxon>Bivalvia</taxon>
        <taxon>Autobranchia</taxon>
        <taxon>Heteroconchia</taxon>
        <taxon>Euheterodonta</taxon>
        <taxon>Imparidentia</taxon>
        <taxon>Neoheterodontei</taxon>
        <taxon>Myida</taxon>
        <taxon>Dreissenoidea</taxon>
        <taxon>Dreissenidae</taxon>
        <taxon>Dreissena</taxon>
    </lineage>
</organism>
<keyword evidence="5" id="KW-0498">Mitosis</keyword>
<keyword evidence="10" id="KW-0131">Cell cycle</keyword>
<feature type="coiled-coil region" evidence="12">
    <location>
        <begin position="758"/>
        <end position="1006"/>
    </location>
</feature>
<dbReference type="FunFam" id="3.30.70.1620:FF:000003">
    <property type="entry name" value="Structural maintenance of chromosomes 4"/>
    <property type="match status" value="1"/>
</dbReference>
<comment type="caution">
    <text evidence="15">The sequence shown here is derived from an EMBL/GenBank/DDBJ whole genome shotgun (WGS) entry which is preliminary data.</text>
</comment>
<dbReference type="GO" id="GO:0051301">
    <property type="term" value="P:cell division"/>
    <property type="evidence" value="ECO:0007669"/>
    <property type="project" value="UniProtKB-KW"/>
</dbReference>
<evidence type="ECO:0000259" key="14">
    <source>
        <dbReference type="SMART" id="SM00968"/>
    </source>
</evidence>
<feature type="coiled-coil region" evidence="12">
    <location>
        <begin position="330"/>
        <end position="564"/>
    </location>
</feature>
<dbReference type="InterPro" id="IPR010935">
    <property type="entry name" value="SMC_hinge"/>
</dbReference>
<evidence type="ECO:0000256" key="10">
    <source>
        <dbReference type="ARBA" id="ARBA00023306"/>
    </source>
</evidence>
<reference evidence="15" key="1">
    <citation type="journal article" date="2019" name="bioRxiv">
        <title>The Genome of the Zebra Mussel, Dreissena polymorpha: A Resource for Invasive Species Research.</title>
        <authorList>
            <person name="McCartney M.A."/>
            <person name="Auch B."/>
            <person name="Kono T."/>
            <person name="Mallez S."/>
            <person name="Zhang Y."/>
            <person name="Obille A."/>
            <person name="Becker A."/>
            <person name="Abrahante J.E."/>
            <person name="Garbe J."/>
            <person name="Badalamenti J.P."/>
            <person name="Herman A."/>
            <person name="Mangelson H."/>
            <person name="Liachko I."/>
            <person name="Sullivan S."/>
            <person name="Sone E.D."/>
            <person name="Koren S."/>
            <person name="Silverstein K.A.T."/>
            <person name="Beckman K.B."/>
            <person name="Gohl D.M."/>
        </authorList>
    </citation>
    <scope>NUCLEOTIDE SEQUENCE</scope>
    <source>
        <strain evidence="15">Duluth1</strain>
        <tissue evidence="15">Whole animal</tissue>
    </source>
</reference>
<evidence type="ECO:0000256" key="8">
    <source>
        <dbReference type="ARBA" id="ARBA00023067"/>
    </source>
</evidence>
<dbReference type="Gene3D" id="3.40.50.300">
    <property type="entry name" value="P-loop containing nucleotide triphosphate hydrolases"/>
    <property type="match status" value="2"/>
</dbReference>
<proteinExistence type="inferred from homology"/>
<comment type="similarity">
    <text evidence="2">Belongs to the SMC family. SMC4 subfamily.</text>
</comment>
<evidence type="ECO:0000256" key="4">
    <source>
        <dbReference type="ARBA" id="ARBA00022741"/>
    </source>
</evidence>
<dbReference type="InterPro" id="IPR027417">
    <property type="entry name" value="P-loop_NTPase"/>
</dbReference>
<keyword evidence="3" id="KW-0132">Cell division</keyword>
<dbReference type="SUPFAM" id="SSF57997">
    <property type="entry name" value="Tropomyosin"/>
    <property type="match status" value="1"/>
</dbReference>
<dbReference type="SUPFAM" id="SSF75553">
    <property type="entry name" value="Smc hinge domain"/>
    <property type="match status" value="1"/>
</dbReference>
<name>A0A9D4GCJ2_DREPO</name>
<keyword evidence="6" id="KW-0067">ATP-binding</keyword>
<protein>
    <recommendedName>
        <fullName evidence="11">Structural maintenance of chromosomes protein</fullName>
    </recommendedName>
</protein>
<feature type="region of interest" description="Disordered" evidence="13">
    <location>
        <begin position="1"/>
        <end position="38"/>
    </location>
</feature>
<evidence type="ECO:0000256" key="7">
    <source>
        <dbReference type="ARBA" id="ARBA00023054"/>
    </source>
</evidence>
<evidence type="ECO:0000256" key="2">
    <source>
        <dbReference type="ARBA" id="ARBA00006005"/>
    </source>
</evidence>
<dbReference type="PANTHER" id="PTHR18937">
    <property type="entry name" value="STRUCTURAL MAINTENANCE OF CHROMOSOMES SMC FAMILY MEMBER"/>
    <property type="match status" value="1"/>
</dbReference>
<feature type="domain" description="SMC hinge" evidence="14">
    <location>
        <begin position="602"/>
        <end position="718"/>
    </location>
</feature>
<dbReference type="SMART" id="SM00968">
    <property type="entry name" value="SMC_hinge"/>
    <property type="match status" value="1"/>
</dbReference>
<dbReference type="Gene3D" id="3.30.70.1620">
    <property type="match status" value="1"/>
</dbReference>
<dbReference type="FunFam" id="3.40.50.300:FF:000585">
    <property type="entry name" value="Structural maintenance of chromosomes 4"/>
    <property type="match status" value="1"/>
</dbReference>
<evidence type="ECO:0000256" key="9">
    <source>
        <dbReference type="ARBA" id="ARBA00023242"/>
    </source>
</evidence>
<evidence type="ECO:0000256" key="11">
    <source>
        <dbReference type="PIRNR" id="PIRNR005719"/>
    </source>
</evidence>
<keyword evidence="4" id="KW-0547">Nucleotide-binding</keyword>
<evidence type="ECO:0000256" key="13">
    <source>
        <dbReference type="SAM" id="MobiDB-lite"/>
    </source>
</evidence>
<dbReference type="EMBL" id="JAIWYP010000006">
    <property type="protein sequence ID" value="KAH3814600.1"/>
    <property type="molecule type" value="Genomic_DNA"/>
</dbReference>
<dbReference type="Gene3D" id="1.20.1060.20">
    <property type="match status" value="1"/>
</dbReference>
<dbReference type="GO" id="GO:0016887">
    <property type="term" value="F:ATP hydrolysis activity"/>
    <property type="evidence" value="ECO:0007669"/>
    <property type="project" value="InterPro"/>
</dbReference>
<evidence type="ECO:0000313" key="16">
    <source>
        <dbReference type="Proteomes" id="UP000828390"/>
    </source>
</evidence>
<dbReference type="SUPFAM" id="SSF52540">
    <property type="entry name" value="P-loop containing nucleoside triphosphate hydrolases"/>
    <property type="match status" value="1"/>
</dbReference>
<dbReference type="FunFam" id="1.20.1060.20:FF:000003">
    <property type="entry name" value="Structural maintenance of chromosomes 4"/>
    <property type="match status" value="1"/>
</dbReference>
<evidence type="ECO:0000256" key="5">
    <source>
        <dbReference type="ARBA" id="ARBA00022776"/>
    </source>
</evidence>
<gene>
    <name evidence="15" type="ORF">DPMN_143105</name>
</gene>
<comment type="subcellular location">
    <subcellularLocation>
        <location evidence="1 11">Nucleus</location>
    </subcellularLocation>
</comment>
<evidence type="ECO:0000256" key="1">
    <source>
        <dbReference type="ARBA" id="ARBA00004123"/>
    </source>
</evidence>
<dbReference type="GO" id="GO:0000796">
    <property type="term" value="C:condensin complex"/>
    <property type="evidence" value="ECO:0007669"/>
    <property type="project" value="TreeGrafter"/>
</dbReference>
<dbReference type="Proteomes" id="UP000828390">
    <property type="component" value="Unassembled WGS sequence"/>
</dbReference>